<comment type="caution">
    <text evidence="8">The sequence shown here is derived from an EMBL/GenBank/DDBJ whole genome shotgun (WGS) entry which is preliminary data.</text>
</comment>
<name>A0A5F2AY94_9LEPT</name>
<evidence type="ECO:0000256" key="1">
    <source>
        <dbReference type="ARBA" id="ARBA00001947"/>
    </source>
</evidence>
<keyword evidence="4 8" id="KW-0378">Hydrolase</keyword>
<comment type="similarity">
    <text evidence="2">Belongs to the metallo-beta-lactamase superfamily.</text>
</comment>
<keyword evidence="6" id="KW-0732">Signal</keyword>
<comment type="cofactor">
    <cofactor evidence="1">
        <name>Zn(2+)</name>
        <dbReference type="ChEBI" id="CHEBI:29105"/>
    </cofactor>
</comment>
<evidence type="ECO:0000256" key="6">
    <source>
        <dbReference type="SAM" id="SignalP"/>
    </source>
</evidence>
<dbReference type="PANTHER" id="PTHR42978:SF2">
    <property type="entry name" value="102 KBASES UNSTABLE REGION: FROM 1 TO 119443"/>
    <property type="match status" value="1"/>
</dbReference>
<dbReference type="GO" id="GO:0016787">
    <property type="term" value="F:hydrolase activity"/>
    <property type="evidence" value="ECO:0007669"/>
    <property type="project" value="UniProtKB-KW"/>
</dbReference>
<evidence type="ECO:0000256" key="4">
    <source>
        <dbReference type="ARBA" id="ARBA00022801"/>
    </source>
</evidence>
<dbReference type="PANTHER" id="PTHR42978">
    <property type="entry name" value="QUORUM-QUENCHING LACTONASE YTNP-RELATED-RELATED"/>
    <property type="match status" value="1"/>
</dbReference>
<evidence type="ECO:0000256" key="5">
    <source>
        <dbReference type="ARBA" id="ARBA00022833"/>
    </source>
</evidence>
<feature type="chain" id="PRO_5022885704" evidence="6">
    <location>
        <begin position="22"/>
        <end position="335"/>
    </location>
</feature>
<accession>A0A5F2AY94</accession>
<feature type="domain" description="Metallo-beta-lactamase" evidence="7">
    <location>
        <begin position="94"/>
        <end position="317"/>
    </location>
</feature>
<evidence type="ECO:0000313" key="8">
    <source>
        <dbReference type="EMBL" id="TGL93141.1"/>
    </source>
</evidence>
<dbReference type="SUPFAM" id="SSF56281">
    <property type="entry name" value="Metallo-hydrolase/oxidoreductase"/>
    <property type="match status" value="1"/>
</dbReference>
<organism evidence="8 9">
    <name type="scientific">Leptospira barantonii</name>
    <dbReference type="NCBI Taxonomy" id="2023184"/>
    <lineage>
        <taxon>Bacteria</taxon>
        <taxon>Pseudomonadati</taxon>
        <taxon>Spirochaetota</taxon>
        <taxon>Spirochaetia</taxon>
        <taxon>Leptospirales</taxon>
        <taxon>Leptospiraceae</taxon>
        <taxon>Leptospira</taxon>
    </lineage>
</organism>
<reference evidence="8 9" key="1">
    <citation type="journal article" date="2019" name="PLoS Negl. Trop. Dis.">
        <title>Revisiting the worldwide diversity of Leptospira species in the environment.</title>
        <authorList>
            <person name="Vincent A.T."/>
            <person name="Schiettekatte O."/>
            <person name="Bourhy P."/>
            <person name="Veyrier F.J."/>
            <person name="Picardeau M."/>
        </authorList>
    </citation>
    <scope>NUCLEOTIDE SEQUENCE [LARGE SCALE GENOMIC DNA]</scope>
    <source>
        <strain evidence="8 9">201702444</strain>
    </source>
</reference>
<evidence type="ECO:0000256" key="2">
    <source>
        <dbReference type="ARBA" id="ARBA00007749"/>
    </source>
</evidence>
<gene>
    <name evidence="8" type="ORF">EHQ76_18385</name>
</gene>
<dbReference type="SMART" id="SM00849">
    <property type="entry name" value="Lactamase_B"/>
    <property type="match status" value="1"/>
</dbReference>
<dbReference type="Gene3D" id="3.60.15.10">
    <property type="entry name" value="Ribonuclease Z/Hydroxyacylglutathione hydrolase-like"/>
    <property type="match status" value="1"/>
</dbReference>
<dbReference type="OrthoDB" id="333278at2"/>
<evidence type="ECO:0000256" key="3">
    <source>
        <dbReference type="ARBA" id="ARBA00022723"/>
    </source>
</evidence>
<evidence type="ECO:0000259" key="7">
    <source>
        <dbReference type="SMART" id="SM00849"/>
    </source>
</evidence>
<dbReference type="Pfam" id="PF00753">
    <property type="entry name" value="Lactamase_B"/>
    <property type="match status" value="1"/>
</dbReference>
<dbReference type="PROSITE" id="PS51257">
    <property type="entry name" value="PROKAR_LIPOPROTEIN"/>
    <property type="match status" value="1"/>
</dbReference>
<keyword evidence="5" id="KW-0862">Zinc</keyword>
<protein>
    <submittedName>
        <fullName evidence="8">MBL fold metallo-hydrolase</fullName>
    </submittedName>
</protein>
<keyword evidence="3" id="KW-0479">Metal-binding</keyword>
<dbReference type="InterPro" id="IPR051013">
    <property type="entry name" value="MBL_superfamily_lactonases"/>
</dbReference>
<proteinExistence type="inferred from homology"/>
<sequence>MKILKYSVRFLSILSVLSAFGCFLGAPLKKEVNPWRENPAKEKNYSSWEEVFSKPSKLEVKALLTGHVFTGPSILIDSKNPKTPENQKIEQWVPALSYLVRHPVHGNFLMDSGVPSADENGNCDFSLIGPLFNVPCRSEKGFDSASQLSKLNIRNEDLKFVLISHLHWDHIGGMEALRSRGPIRVLISEEEAEDASKAFSILHGYAPRALSVDFDLSVLPKDKFKEMPLLGKVYDLFGDGSVWIVAAHGHTEGELAVLLNEVSGPMLFTFDASHLKAGFENEIAPGATVNRDKSVDIIRRMRSFAAAYPKVKVIYGHEPTQWSDKRIVSLSGNKP</sequence>
<dbReference type="GO" id="GO:0046872">
    <property type="term" value="F:metal ion binding"/>
    <property type="evidence" value="ECO:0007669"/>
    <property type="project" value="UniProtKB-KW"/>
</dbReference>
<dbReference type="Proteomes" id="UP000298429">
    <property type="component" value="Unassembled WGS sequence"/>
</dbReference>
<dbReference type="RefSeq" id="WP_135672337.1">
    <property type="nucleotide sequence ID" value="NZ_RQGN01000100.1"/>
</dbReference>
<feature type="signal peptide" evidence="6">
    <location>
        <begin position="1"/>
        <end position="21"/>
    </location>
</feature>
<evidence type="ECO:0000313" key="9">
    <source>
        <dbReference type="Proteomes" id="UP000298429"/>
    </source>
</evidence>
<dbReference type="AlphaFoldDB" id="A0A5F2AY94"/>
<dbReference type="EMBL" id="RQGN01000100">
    <property type="protein sequence ID" value="TGL93141.1"/>
    <property type="molecule type" value="Genomic_DNA"/>
</dbReference>
<dbReference type="InterPro" id="IPR001279">
    <property type="entry name" value="Metallo-B-lactamas"/>
</dbReference>
<dbReference type="InterPro" id="IPR036866">
    <property type="entry name" value="RibonucZ/Hydroxyglut_hydro"/>
</dbReference>